<dbReference type="RefSeq" id="WP_153116221.1">
    <property type="nucleotide sequence ID" value="NZ_JACIGE010000005.1"/>
</dbReference>
<dbReference type="Gene3D" id="3.30.70.1450">
    <property type="entry name" value="Regulator of K+ conductance, C-terminal domain"/>
    <property type="match status" value="1"/>
</dbReference>
<dbReference type="InterPro" id="IPR036721">
    <property type="entry name" value="RCK_C_sf"/>
</dbReference>
<evidence type="ECO:0000313" key="13">
    <source>
        <dbReference type="EMBL" id="MBB4247469.1"/>
    </source>
</evidence>
<dbReference type="GO" id="GO:0012505">
    <property type="term" value="C:endomembrane system"/>
    <property type="evidence" value="ECO:0007669"/>
    <property type="project" value="UniProtKB-SubCell"/>
</dbReference>
<dbReference type="GO" id="GO:0006813">
    <property type="term" value="P:potassium ion transport"/>
    <property type="evidence" value="ECO:0007669"/>
    <property type="project" value="UniProtKB-KW"/>
</dbReference>
<gene>
    <name evidence="13" type="ORF">GGD90_001840</name>
</gene>
<evidence type="ECO:0000259" key="12">
    <source>
        <dbReference type="PROSITE" id="PS51202"/>
    </source>
</evidence>
<dbReference type="FunFam" id="3.40.50.720:FF:000036">
    <property type="entry name" value="Glutathione-regulated potassium-efflux system protein KefB"/>
    <property type="match status" value="1"/>
</dbReference>
<dbReference type="PANTHER" id="PTHR46157:SF4">
    <property type="entry name" value="K(+) EFFLUX ANTIPORTER 3, CHLOROPLASTIC"/>
    <property type="match status" value="1"/>
</dbReference>
<feature type="transmembrane region" description="Helical" evidence="10">
    <location>
        <begin position="147"/>
        <end position="170"/>
    </location>
</feature>
<reference evidence="13 14" key="1">
    <citation type="submission" date="2020-08" db="EMBL/GenBank/DDBJ databases">
        <title>Genome sequencing of Purple Non-Sulfur Bacteria from various extreme environments.</title>
        <authorList>
            <person name="Mayer M."/>
        </authorList>
    </citation>
    <scope>NUCLEOTIDE SEQUENCE [LARGE SCALE GENOMIC DNA]</scope>
    <source>
        <strain evidence="13 14">2761</strain>
    </source>
</reference>
<feature type="transmembrane region" description="Helical" evidence="10">
    <location>
        <begin position="297"/>
        <end position="317"/>
    </location>
</feature>
<dbReference type="Gene3D" id="3.40.50.720">
    <property type="entry name" value="NAD(P)-binding Rossmann-like Domain"/>
    <property type="match status" value="1"/>
</dbReference>
<name>A0A840GH05_RHOTE</name>
<accession>A0A840GH05</accession>
<evidence type="ECO:0000256" key="3">
    <source>
        <dbReference type="ARBA" id="ARBA00022449"/>
    </source>
</evidence>
<keyword evidence="5 10" id="KW-0812">Transmembrane</keyword>
<dbReference type="PANTHER" id="PTHR46157">
    <property type="entry name" value="K(+) EFFLUX ANTIPORTER 3, CHLOROPLASTIC"/>
    <property type="match status" value="1"/>
</dbReference>
<feature type="transmembrane region" description="Helical" evidence="10">
    <location>
        <begin position="85"/>
        <end position="108"/>
    </location>
</feature>
<dbReference type="PROSITE" id="PS51202">
    <property type="entry name" value="RCK_C"/>
    <property type="match status" value="1"/>
</dbReference>
<feature type="transmembrane region" description="Helical" evidence="10">
    <location>
        <begin position="218"/>
        <end position="251"/>
    </location>
</feature>
<keyword evidence="8" id="KW-0406">Ion transport</keyword>
<evidence type="ECO:0000313" key="14">
    <source>
        <dbReference type="Proteomes" id="UP000587070"/>
    </source>
</evidence>
<dbReference type="PROSITE" id="PS51201">
    <property type="entry name" value="RCK_N"/>
    <property type="match status" value="1"/>
</dbReference>
<comment type="caution">
    <text evidence="13">The sequence shown here is derived from an EMBL/GenBank/DDBJ whole genome shotgun (WGS) entry which is preliminary data.</text>
</comment>
<keyword evidence="2" id="KW-0813">Transport</keyword>
<keyword evidence="4" id="KW-0633">Potassium transport</keyword>
<dbReference type="AlphaFoldDB" id="A0A840GH05"/>
<evidence type="ECO:0000256" key="6">
    <source>
        <dbReference type="ARBA" id="ARBA00022958"/>
    </source>
</evidence>
<keyword evidence="14" id="KW-1185">Reference proteome</keyword>
<dbReference type="Pfam" id="PF00999">
    <property type="entry name" value="Na_H_Exchanger"/>
    <property type="match status" value="1"/>
</dbReference>
<dbReference type="Proteomes" id="UP000587070">
    <property type="component" value="Unassembled WGS sequence"/>
</dbReference>
<feature type="transmembrane region" description="Helical" evidence="10">
    <location>
        <begin position="176"/>
        <end position="197"/>
    </location>
</feature>
<proteinExistence type="predicted"/>
<keyword evidence="6" id="KW-0630">Potassium</keyword>
<feature type="transmembrane region" description="Helical" evidence="10">
    <location>
        <begin position="114"/>
        <end position="135"/>
    </location>
</feature>
<dbReference type="GO" id="GO:0008324">
    <property type="term" value="F:monoatomic cation transmembrane transporter activity"/>
    <property type="evidence" value="ECO:0007669"/>
    <property type="project" value="InterPro"/>
</dbReference>
<evidence type="ECO:0000256" key="10">
    <source>
        <dbReference type="SAM" id="Phobius"/>
    </source>
</evidence>
<feature type="domain" description="RCK N-terminal" evidence="11">
    <location>
        <begin position="407"/>
        <end position="524"/>
    </location>
</feature>
<organism evidence="13 14">
    <name type="scientific">Rhodocyclus tenuis</name>
    <name type="common">Rhodospirillum tenue</name>
    <dbReference type="NCBI Taxonomy" id="1066"/>
    <lineage>
        <taxon>Bacteria</taxon>
        <taxon>Pseudomonadati</taxon>
        <taxon>Pseudomonadota</taxon>
        <taxon>Betaproteobacteria</taxon>
        <taxon>Rhodocyclales</taxon>
        <taxon>Rhodocyclaceae</taxon>
        <taxon>Rhodocyclus</taxon>
    </lineage>
</organism>
<dbReference type="SUPFAM" id="SSF51735">
    <property type="entry name" value="NAD(P)-binding Rossmann-fold domains"/>
    <property type="match status" value="1"/>
</dbReference>
<dbReference type="SUPFAM" id="SSF116726">
    <property type="entry name" value="TrkA C-terminal domain-like"/>
    <property type="match status" value="1"/>
</dbReference>
<dbReference type="GO" id="GO:0015297">
    <property type="term" value="F:antiporter activity"/>
    <property type="evidence" value="ECO:0007669"/>
    <property type="project" value="UniProtKB-KW"/>
</dbReference>
<feature type="transmembrane region" description="Helical" evidence="10">
    <location>
        <begin position="54"/>
        <end position="73"/>
    </location>
</feature>
<evidence type="ECO:0000256" key="9">
    <source>
        <dbReference type="ARBA" id="ARBA00023136"/>
    </source>
</evidence>
<dbReference type="InterPro" id="IPR003148">
    <property type="entry name" value="RCK_N"/>
</dbReference>
<dbReference type="Pfam" id="PF02254">
    <property type="entry name" value="TrkA_N"/>
    <property type="match status" value="1"/>
</dbReference>
<comment type="subcellular location">
    <subcellularLocation>
        <location evidence="1">Endomembrane system</location>
        <topology evidence="1">Multi-pass membrane protein</topology>
    </subcellularLocation>
</comment>
<evidence type="ECO:0000256" key="8">
    <source>
        <dbReference type="ARBA" id="ARBA00023065"/>
    </source>
</evidence>
<feature type="transmembrane region" description="Helical" evidence="10">
    <location>
        <begin position="355"/>
        <end position="375"/>
    </location>
</feature>
<evidence type="ECO:0000256" key="1">
    <source>
        <dbReference type="ARBA" id="ARBA00004127"/>
    </source>
</evidence>
<dbReference type="InterPro" id="IPR036291">
    <property type="entry name" value="NAD(P)-bd_dom_sf"/>
</dbReference>
<keyword evidence="3" id="KW-0050">Antiport</keyword>
<dbReference type="Pfam" id="PF02080">
    <property type="entry name" value="TrkA_C"/>
    <property type="match status" value="1"/>
</dbReference>
<sequence>MPTALTALLVLLAAAVGSVALARVLRLPSMLAYLAVGITLGPHGAAFFAKSEQVSAVAEFGVVFLMFSIGLEFSLSRLKSMRRLVFGLGAAQLLVTLVGAMAMTVFFYGQEWRVGFAIGAACAMSSTAIVAKLLSERLELHSQPGRQTMAVLLFQDLAVAPLLIVLAALARAPEDLAGTLTLAFAQTVVVLVLMIVIGDRFMRRWFDIVAGRKSSELFMLNVLLIVVGLSCATAAAGLSLALGAFIGGMLIAETPYRHQVEADIRPFRDVLLGLFFVTIGMMLDIGFVLAHLPQVALALLLFIGAKGGLMLVLTLLLRNPLDIGLRTAAQLAQAGEFGLVLLQLASDRRLLPDDIFQVTIAAMLLSMFIAPFLIARAAKVGQRLSGSEFAHRAEVIQSIAVHTMDIRDHVIVCGFGRTGQSLARFLDNEHIPFIALDIDAQRIRQAQDAGENVVFGAADRREVLMAAGIERARAVVITYADPPATEHVLATLRALRPGMPVIVRAQDDSQIERLKALGASEVVPEVLEGSLMLAAQTLAELGVPVGRAIEQVRATRAERYASLRAFYRGENDRGRDDLRRQTPERLATVIEAQSPAVGKTIAELDLAAHGVSVDALRRGGVRGDEPDPATRLLAGDVLVLIGSPAHLEQAQRRLRDGRG</sequence>
<dbReference type="EMBL" id="JACIGE010000005">
    <property type="protein sequence ID" value="MBB4247469.1"/>
    <property type="molecule type" value="Genomic_DNA"/>
</dbReference>
<evidence type="ECO:0000256" key="5">
    <source>
        <dbReference type="ARBA" id="ARBA00022692"/>
    </source>
</evidence>
<feature type="transmembrane region" description="Helical" evidence="10">
    <location>
        <begin position="271"/>
        <end position="290"/>
    </location>
</feature>
<keyword evidence="9 10" id="KW-0472">Membrane</keyword>
<keyword evidence="7 10" id="KW-1133">Transmembrane helix</keyword>
<evidence type="ECO:0000256" key="2">
    <source>
        <dbReference type="ARBA" id="ARBA00022448"/>
    </source>
</evidence>
<dbReference type="InterPro" id="IPR038770">
    <property type="entry name" value="Na+/solute_symporter_sf"/>
</dbReference>
<dbReference type="GO" id="GO:0005886">
    <property type="term" value="C:plasma membrane"/>
    <property type="evidence" value="ECO:0007669"/>
    <property type="project" value="TreeGrafter"/>
</dbReference>
<dbReference type="InterPro" id="IPR006153">
    <property type="entry name" value="Cation/H_exchanger_TM"/>
</dbReference>
<dbReference type="InterPro" id="IPR006037">
    <property type="entry name" value="RCK_C"/>
</dbReference>
<evidence type="ECO:0000256" key="4">
    <source>
        <dbReference type="ARBA" id="ARBA00022538"/>
    </source>
</evidence>
<feature type="domain" description="RCK C-terminal" evidence="12">
    <location>
        <begin position="573"/>
        <end position="656"/>
    </location>
</feature>
<dbReference type="OrthoDB" id="9781411at2"/>
<protein>
    <submittedName>
        <fullName evidence="13">CPA2 family monovalent cation:H+ antiporter-2</fullName>
    </submittedName>
</protein>
<evidence type="ECO:0000259" key="11">
    <source>
        <dbReference type="PROSITE" id="PS51201"/>
    </source>
</evidence>
<dbReference type="Gene3D" id="1.20.1530.20">
    <property type="match status" value="1"/>
</dbReference>
<evidence type="ECO:0000256" key="7">
    <source>
        <dbReference type="ARBA" id="ARBA00022989"/>
    </source>
</evidence>
<dbReference type="GO" id="GO:1902600">
    <property type="term" value="P:proton transmembrane transport"/>
    <property type="evidence" value="ECO:0007669"/>
    <property type="project" value="InterPro"/>
</dbReference>